<dbReference type="InterPro" id="IPR011606">
    <property type="entry name" value="Brnchd-chn_aa_trnsp_permease"/>
</dbReference>
<feature type="transmembrane region" description="Helical" evidence="8">
    <location>
        <begin position="40"/>
        <end position="63"/>
    </location>
</feature>
<dbReference type="PANTHER" id="PTHR34979:SF1">
    <property type="entry name" value="INNER MEMBRANE PROTEIN YGAZ"/>
    <property type="match status" value="1"/>
</dbReference>
<keyword evidence="6 8" id="KW-1133">Transmembrane helix</keyword>
<keyword evidence="4" id="KW-1003">Cell membrane</keyword>
<dbReference type="EMBL" id="PYGB01000007">
    <property type="protein sequence ID" value="PSK85835.1"/>
    <property type="molecule type" value="Genomic_DNA"/>
</dbReference>
<evidence type="ECO:0000313" key="9">
    <source>
        <dbReference type="EMBL" id="PSK85835.1"/>
    </source>
</evidence>
<reference evidence="9 12" key="2">
    <citation type="submission" date="2018-03" db="EMBL/GenBank/DDBJ databases">
        <title>Genomic Encyclopedia of Archaeal and Bacterial Type Strains, Phase II (KMG-II): from individual species to whole genera.</title>
        <authorList>
            <person name="Goeker M."/>
        </authorList>
    </citation>
    <scope>NUCLEOTIDE SEQUENCE [LARGE SCALE GENOMIC DNA]</scope>
    <source>
        <strain evidence="9 12">DSM 29956</strain>
    </source>
</reference>
<evidence type="ECO:0000313" key="11">
    <source>
        <dbReference type="Proteomes" id="UP000193495"/>
    </source>
</evidence>
<dbReference type="OrthoDB" id="3579489at2"/>
<evidence type="ECO:0000256" key="3">
    <source>
        <dbReference type="ARBA" id="ARBA00022448"/>
    </source>
</evidence>
<name>A0A1X6ZMX8_9RHOB</name>
<feature type="transmembrane region" description="Helical" evidence="8">
    <location>
        <begin position="70"/>
        <end position="91"/>
    </location>
</feature>
<dbReference type="PANTHER" id="PTHR34979">
    <property type="entry name" value="INNER MEMBRANE PROTEIN YGAZ"/>
    <property type="match status" value="1"/>
</dbReference>
<evidence type="ECO:0000256" key="4">
    <source>
        <dbReference type="ARBA" id="ARBA00022475"/>
    </source>
</evidence>
<keyword evidence="3" id="KW-0813">Transport</keyword>
<sequence>MPPPRHPFRAGFRDCLPFVLIVIPFSTLFGVVARDAGLDLLQVMSMSVIVIAGASQFTALALLQDGAPVFVALLAALAVNLRMAMYSAALVPHLGAASKGARALAAYLMVDQSFAVAVRRYEDSPDMTLSQKLRYYFGCMAVVCPIWYGCTLAGALMGQAIPASLSLDFAVPVCFIALLAPLLRSLPHLLAALVSSVVTIGFAWLPWNLGLPIAAIAAMIAGAQAELFLRRRAARRAECTA</sequence>
<feature type="transmembrane region" description="Helical" evidence="8">
    <location>
        <begin position="189"/>
        <end position="205"/>
    </location>
</feature>
<dbReference type="Pfam" id="PF03591">
    <property type="entry name" value="AzlC"/>
    <property type="match status" value="1"/>
</dbReference>
<dbReference type="Proteomes" id="UP000240624">
    <property type="component" value="Unassembled WGS sequence"/>
</dbReference>
<protein>
    <submittedName>
        <fullName evidence="10">Inner membrane protein YgaZ</fullName>
    </submittedName>
    <submittedName>
        <fullName evidence="9">Putative branched-subunit amino acid permease</fullName>
    </submittedName>
</protein>
<keyword evidence="5 8" id="KW-0812">Transmembrane</keyword>
<comment type="similarity">
    <text evidence="2">Belongs to the AzlC family.</text>
</comment>
<organism evidence="10 11">
    <name type="scientific">Limimaricola soesokkakensis</name>
    <dbReference type="NCBI Taxonomy" id="1343159"/>
    <lineage>
        <taxon>Bacteria</taxon>
        <taxon>Pseudomonadati</taxon>
        <taxon>Pseudomonadota</taxon>
        <taxon>Alphaproteobacteria</taxon>
        <taxon>Rhodobacterales</taxon>
        <taxon>Paracoccaceae</taxon>
        <taxon>Limimaricola</taxon>
    </lineage>
</organism>
<proteinExistence type="inferred from homology"/>
<evidence type="ECO:0000256" key="8">
    <source>
        <dbReference type="SAM" id="Phobius"/>
    </source>
</evidence>
<dbReference type="GO" id="GO:1903785">
    <property type="term" value="P:L-valine transmembrane transport"/>
    <property type="evidence" value="ECO:0007669"/>
    <property type="project" value="TreeGrafter"/>
</dbReference>
<dbReference type="AlphaFoldDB" id="A0A1X6ZMX8"/>
<keyword evidence="7 8" id="KW-0472">Membrane</keyword>
<gene>
    <name evidence="10" type="primary">ygaZ</name>
    <name evidence="9" type="ORF">CLV79_10765</name>
    <name evidence="10" type="ORF">LOS8367_02675</name>
</gene>
<evidence type="ECO:0000313" key="10">
    <source>
        <dbReference type="EMBL" id="SLN56464.1"/>
    </source>
</evidence>
<feature type="transmembrane region" description="Helical" evidence="8">
    <location>
        <begin position="133"/>
        <end position="157"/>
    </location>
</feature>
<reference evidence="10 11" key="1">
    <citation type="submission" date="2017-03" db="EMBL/GenBank/DDBJ databases">
        <authorList>
            <person name="Afonso C.L."/>
            <person name="Miller P.J."/>
            <person name="Scott M.A."/>
            <person name="Spackman E."/>
            <person name="Goraichik I."/>
            <person name="Dimitrov K.M."/>
            <person name="Suarez D.L."/>
            <person name="Swayne D.E."/>
        </authorList>
    </citation>
    <scope>NUCLEOTIDE SEQUENCE [LARGE SCALE GENOMIC DNA]</scope>
    <source>
        <strain evidence="10 11">CECT 8367</strain>
    </source>
</reference>
<evidence type="ECO:0000256" key="5">
    <source>
        <dbReference type="ARBA" id="ARBA00022692"/>
    </source>
</evidence>
<evidence type="ECO:0000256" key="7">
    <source>
        <dbReference type="ARBA" id="ARBA00023136"/>
    </source>
</evidence>
<evidence type="ECO:0000256" key="2">
    <source>
        <dbReference type="ARBA" id="ARBA00010735"/>
    </source>
</evidence>
<evidence type="ECO:0000313" key="12">
    <source>
        <dbReference type="Proteomes" id="UP000240624"/>
    </source>
</evidence>
<feature type="transmembrane region" description="Helical" evidence="8">
    <location>
        <begin position="163"/>
        <end position="182"/>
    </location>
</feature>
<evidence type="ECO:0000256" key="6">
    <source>
        <dbReference type="ARBA" id="ARBA00022989"/>
    </source>
</evidence>
<feature type="transmembrane region" description="Helical" evidence="8">
    <location>
        <begin position="15"/>
        <end position="34"/>
    </location>
</feature>
<dbReference type="EMBL" id="FWFY01000008">
    <property type="protein sequence ID" value="SLN56464.1"/>
    <property type="molecule type" value="Genomic_DNA"/>
</dbReference>
<dbReference type="RefSeq" id="WP_085896994.1">
    <property type="nucleotide sequence ID" value="NZ_FWFY01000008.1"/>
</dbReference>
<comment type="subcellular location">
    <subcellularLocation>
        <location evidence="1">Cell membrane</location>
        <topology evidence="1">Multi-pass membrane protein</topology>
    </subcellularLocation>
</comment>
<accession>A0A1X6ZMX8</accession>
<feature type="transmembrane region" description="Helical" evidence="8">
    <location>
        <begin position="211"/>
        <end position="229"/>
    </location>
</feature>
<evidence type="ECO:0000256" key="1">
    <source>
        <dbReference type="ARBA" id="ARBA00004651"/>
    </source>
</evidence>
<dbReference type="GO" id="GO:0005886">
    <property type="term" value="C:plasma membrane"/>
    <property type="evidence" value="ECO:0007669"/>
    <property type="project" value="UniProtKB-SubCell"/>
</dbReference>
<dbReference type="Proteomes" id="UP000193495">
    <property type="component" value="Unassembled WGS sequence"/>
</dbReference>
<keyword evidence="12" id="KW-1185">Reference proteome</keyword>